<feature type="compositionally biased region" description="Basic and acidic residues" evidence="1">
    <location>
        <begin position="46"/>
        <end position="96"/>
    </location>
</feature>
<organism evidence="2 3">
    <name type="scientific">Monoraphidium neglectum</name>
    <dbReference type="NCBI Taxonomy" id="145388"/>
    <lineage>
        <taxon>Eukaryota</taxon>
        <taxon>Viridiplantae</taxon>
        <taxon>Chlorophyta</taxon>
        <taxon>core chlorophytes</taxon>
        <taxon>Chlorophyceae</taxon>
        <taxon>CS clade</taxon>
        <taxon>Sphaeropleales</taxon>
        <taxon>Selenastraceae</taxon>
        <taxon>Monoraphidium</taxon>
    </lineage>
</organism>
<feature type="compositionally biased region" description="Pro residues" evidence="1">
    <location>
        <begin position="14"/>
        <end position="26"/>
    </location>
</feature>
<feature type="region of interest" description="Disordered" evidence="1">
    <location>
        <begin position="1"/>
        <end position="99"/>
    </location>
</feature>
<evidence type="ECO:0000313" key="3">
    <source>
        <dbReference type="Proteomes" id="UP000054498"/>
    </source>
</evidence>
<proteinExistence type="predicted"/>
<feature type="compositionally biased region" description="Gly residues" evidence="1">
    <location>
        <begin position="34"/>
        <end position="45"/>
    </location>
</feature>
<protein>
    <submittedName>
        <fullName evidence="2">Uncharacterized protein</fullName>
    </submittedName>
</protein>
<dbReference type="EMBL" id="KK104258">
    <property type="protein sequence ID" value="KIY94192.1"/>
    <property type="molecule type" value="Genomic_DNA"/>
</dbReference>
<sequence>MPHPGAFRGGPLPGHLPEPPVAPGPPLGADARGGRGGSGSGGGGGAKREREKEREKDKEKDKDNEAKEREAKELKDKEENKEKAEREKGEKERAELTSDLTKMTAKMTFQEVRSNFDASCSDLKSCIKKLDKLLRKVRRKRHEDIALHPPCAEFSRRIFDGLKHVLVLCGTG</sequence>
<dbReference type="AlphaFoldDB" id="A0A0D2J2L7"/>
<evidence type="ECO:0000313" key="2">
    <source>
        <dbReference type="EMBL" id="KIY94192.1"/>
    </source>
</evidence>
<dbReference type="KEGG" id="mng:MNEG_13769"/>
<evidence type="ECO:0000256" key="1">
    <source>
        <dbReference type="SAM" id="MobiDB-lite"/>
    </source>
</evidence>
<accession>A0A0D2J2L7</accession>
<dbReference type="STRING" id="145388.A0A0D2J2L7"/>
<reference evidence="2 3" key="1">
    <citation type="journal article" date="2013" name="BMC Genomics">
        <title>Reconstruction of the lipid metabolism for the microalga Monoraphidium neglectum from its genome sequence reveals characteristics suitable for biofuel production.</title>
        <authorList>
            <person name="Bogen C."/>
            <person name="Al-Dilaimi A."/>
            <person name="Albersmeier A."/>
            <person name="Wichmann J."/>
            <person name="Grundmann M."/>
            <person name="Rupp O."/>
            <person name="Lauersen K.J."/>
            <person name="Blifernez-Klassen O."/>
            <person name="Kalinowski J."/>
            <person name="Goesmann A."/>
            <person name="Mussgnug J.H."/>
            <person name="Kruse O."/>
        </authorList>
    </citation>
    <scope>NUCLEOTIDE SEQUENCE [LARGE SCALE GENOMIC DNA]</scope>
    <source>
        <strain evidence="2 3">SAG 48.87</strain>
    </source>
</reference>
<dbReference type="OrthoDB" id="10672039at2759"/>
<dbReference type="RefSeq" id="XP_013893212.1">
    <property type="nucleotide sequence ID" value="XM_014037758.1"/>
</dbReference>
<keyword evidence="3" id="KW-1185">Reference proteome</keyword>
<dbReference type="Proteomes" id="UP000054498">
    <property type="component" value="Unassembled WGS sequence"/>
</dbReference>
<dbReference type="GeneID" id="25731264"/>
<gene>
    <name evidence="2" type="ORF">MNEG_13769</name>
</gene>
<name>A0A0D2J2L7_9CHLO</name>